<dbReference type="InterPro" id="IPR007627">
    <property type="entry name" value="RNA_pol_sigma70_r2"/>
</dbReference>
<keyword evidence="5 6" id="KW-0804">Transcription</keyword>
<gene>
    <name evidence="9" type="ORF">C7B46_05025</name>
</gene>
<evidence type="ECO:0000256" key="1">
    <source>
        <dbReference type="ARBA" id="ARBA00010641"/>
    </source>
</evidence>
<evidence type="ECO:0000259" key="8">
    <source>
        <dbReference type="Pfam" id="PF08281"/>
    </source>
</evidence>
<keyword evidence="2 6" id="KW-0805">Transcription regulation</keyword>
<dbReference type="PROSITE" id="PS01063">
    <property type="entry name" value="SIGMA70_ECF"/>
    <property type="match status" value="1"/>
</dbReference>
<evidence type="ECO:0000256" key="3">
    <source>
        <dbReference type="ARBA" id="ARBA00023082"/>
    </source>
</evidence>
<dbReference type="NCBIfam" id="TIGR02937">
    <property type="entry name" value="sigma70-ECF"/>
    <property type="match status" value="1"/>
</dbReference>
<dbReference type="PANTHER" id="PTHR43133">
    <property type="entry name" value="RNA POLYMERASE ECF-TYPE SIGMA FACTO"/>
    <property type="match status" value="1"/>
</dbReference>
<dbReference type="AlphaFoldDB" id="A0A2T2XJ65"/>
<dbReference type="InterPro" id="IPR000838">
    <property type="entry name" value="RNA_pol_sigma70_ECF_CS"/>
</dbReference>
<reference evidence="9 10" key="1">
    <citation type="journal article" date="2014" name="BMC Genomics">
        <title>Comparison of environmental and isolate Sulfobacillus genomes reveals diverse carbon, sulfur, nitrogen, and hydrogen metabolisms.</title>
        <authorList>
            <person name="Justice N.B."/>
            <person name="Norman A."/>
            <person name="Brown C.T."/>
            <person name="Singh A."/>
            <person name="Thomas B.C."/>
            <person name="Banfield J.F."/>
        </authorList>
    </citation>
    <scope>NUCLEOTIDE SEQUENCE [LARGE SCALE GENOMIC DNA]</scope>
    <source>
        <strain evidence="9">AMDSBA4</strain>
    </source>
</reference>
<dbReference type="InterPro" id="IPR014284">
    <property type="entry name" value="RNA_pol_sigma-70_dom"/>
</dbReference>
<sequence>MVPPTDEELCRQVAEGRRHAMGHLFDRYAEPLARLIRMAGSPSEMVEDLVQETFLKAWKALERGQQPRRFKTWIRQIALNNLADYWRKPQSRQRELLDESLAEIGTIDSNIDDRILLEQLLASLPSDLRHIVILHFYQDLSLADISEVVGVPLGTVKSRLARAYRLMHDTLASWEEGEGYHVR</sequence>
<dbReference type="Gene3D" id="1.10.1740.10">
    <property type="match status" value="1"/>
</dbReference>
<dbReference type="PANTHER" id="PTHR43133:SF8">
    <property type="entry name" value="RNA POLYMERASE SIGMA FACTOR HI_1459-RELATED"/>
    <property type="match status" value="1"/>
</dbReference>
<dbReference type="InterPro" id="IPR013249">
    <property type="entry name" value="RNA_pol_sigma70_r4_t2"/>
</dbReference>
<comment type="caution">
    <text evidence="9">The sequence shown here is derived from an EMBL/GenBank/DDBJ whole genome shotgun (WGS) entry which is preliminary data.</text>
</comment>
<proteinExistence type="inferred from homology"/>
<evidence type="ECO:0000256" key="6">
    <source>
        <dbReference type="RuleBase" id="RU000716"/>
    </source>
</evidence>
<evidence type="ECO:0000256" key="5">
    <source>
        <dbReference type="ARBA" id="ARBA00023163"/>
    </source>
</evidence>
<feature type="domain" description="RNA polymerase sigma-70 region 2" evidence="7">
    <location>
        <begin position="24"/>
        <end position="89"/>
    </location>
</feature>
<evidence type="ECO:0000259" key="7">
    <source>
        <dbReference type="Pfam" id="PF04542"/>
    </source>
</evidence>
<comment type="similarity">
    <text evidence="1 6">Belongs to the sigma-70 factor family. ECF subfamily.</text>
</comment>
<dbReference type="SUPFAM" id="SSF88946">
    <property type="entry name" value="Sigma2 domain of RNA polymerase sigma factors"/>
    <property type="match status" value="1"/>
</dbReference>
<evidence type="ECO:0000313" key="10">
    <source>
        <dbReference type="Proteomes" id="UP000242972"/>
    </source>
</evidence>
<dbReference type="InterPro" id="IPR036388">
    <property type="entry name" value="WH-like_DNA-bd_sf"/>
</dbReference>
<dbReference type="Pfam" id="PF04542">
    <property type="entry name" value="Sigma70_r2"/>
    <property type="match status" value="1"/>
</dbReference>
<evidence type="ECO:0000313" key="9">
    <source>
        <dbReference type="EMBL" id="PSR34500.1"/>
    </source>
</evidence>
<dbReference type="InterPro" id="IPR013325">
    <property type="entry name" value="RNA_pol_sigma_r2"/>
</dbReference>
<keyword evidence="4 6" id="KW-0238">DNA-binding</keyword>
<keyword evidence="3 6" id="KW-0731">Sigma factor</keyword>
<protein>
    <recommendedName>
        <fullName evidence="6">RNA polymerase sigma factor</fullName>
    </recommendedName>
</protein>
<dbReference type="InterPro" id="IPR013324">
    <property type="entry name" value="RNA_pol_sigma_r3/r4-like"/>
</dbReference>
<dbReference type="GO" id="GO:0016987">
    <property type="term" value="F:sigma factor activity"/>
    <property type="evidence" value="ECO:0007669"/>
    <property type="project" value="UniProtKB-KW"/>
</dbReference>
<dbReference type="GO" id="GO:0003677">
    <property type="term" value="F:DNA binding"/>
    <property type="evidence" value="ECO:0007669"/>
    <property type="project" value="UniProtKB-KW"/>
</dbReference>
<organism evidence="9 10">
    <name type="scientific">Sulfobacillus benefaciens</name>
    <dbReference type="NCBI Taxonomy" id="453960"/>
    <lineage>
        <taxon>Bacteria</taxon>
        <taxon>Bacillati</taxon>
        <taxon>Bacillota</taxon>
        <taxon>Clostridia</taxon>
        <taxon>Eubacteriales</taxon>
        <taxon>Clostridiales Family XVII. Incertae Sedis</taxon>
        <taxon>Sulfobacillus</taxon>
    </lineage>
</organism>
<dbReference type="SUPFAM" id="SSF88659">
    <property type="entry name" value="Sigma3 and sigma4 domains of RNA polymerase sigma factors"/>
    <property type="match status" value="1"/>
</dbReference>
<accession>A0A2T2XJ65</accession>
<dbReference type="EMBL" id="PXYW01000008">
    <property type="protein sequence ID" value="PSR34500.1"/>
    <property type="molecule type" value="Genomic_DNA"/>
</dbReference>
<evidence type="ECO:0000256" key="4">
    <source>
        <dbReference type="ARBA" id="ARBA00023125"/>
    </source>
</evidence>
<dbReference type="Gene3D" id="1.10.10.10">
    <property type="entry name" value="Winged helix-like DNA-binding domain superfamily/Winged helix DNA-binding domain"/>
    <property type="match status" value="1"/>
</dbReference>
<dbReference type="GO" id="GO:0006950">
    <property type="term" value="P:response to stress"/>
    <property type="evidence" value="ECO:0007669"/>
    <property type="project" value="UniProtKB-ARBA"/>
</dbReference>
<evidence type="ECO:0000256" key="2">
    <source>
        <dbReference type="ARBA" id="ARBA00023015"/>
    </source>
</evidence>
<dbReference type="InterPro" id="IPR039425">
    <property type="entry name" value="RNA_pol_sigma-70-like"/>
</dbReference>
<dbReference type="Pfam" id="PF08281">
    <property type="entry name" value="Sigma70_r4_2"/>
    <property type="match status" value="1"/>
</dbReference>
<dbReference type="GO" id="GO:0006352">
    <property type="term" value="P:DNA-templated transcription initiation"/>
    <property type="evidence" value="ECO:0007669"/>
    <property type="project" value="InterPro"/>
</dbReference>
<feature type="domain" description="RNA polymerase sigma factor 70 region 4 type 2" evidence="8">
    <location>
        <begin position="116"/>
        <end position="166"/>
    </location>
</feature>
<dbReference type="Proteomes" id="UP000242972">
    <property type="component" value="Unassembled WGS sequence"/>
</dbReference>
<name>A0A2T2XJ65_9FIRM</name>
<dbReference type="CDD" id="cd06171">
    <property type="entry name" value="Sigma70_r4"/>
    <property type="match status" value="1"/>
</dbReference>